<comment type="cofactor">
    <cofactor evidence="1">
        <name>[4Fe-4S] cluster</name>
        <dbReference type="ChEBI" id="CHEBI:49883"/>
    </cofactor>
</comment>
<dbReference type="eggNOG" id="KOG1805">
    <property type="taxonomic scope" value="Eukaryota"/>
</dbReference>
<feature type="non-terminal residue" evidence="13">
    <location>
        <position position="870"/>
    </location>
</feature>
<dbReference type="OrthoDB" id="306218at2759"/>
<dbReference type="EMBL" id="CP000590">
    <property type="protein sequence ID" value="ABO98185.1"/>
    <property type="molecule type" value="Genomic_DNA"/>
</dbReference>
<evidence type="ECO:0000259" key="12">
    <source>
        <dbReference type="Pfam" id="PF08696"/>
    </source>
</evidence>
<reference evidence="13 14" key="1">
    <citation type="journal article" date="2007" name="Proc. Natl. Acad. Sci. U.S.A.">
        <title>The tiny eukaryote Ostreococcus provides genomic insights into the paradox of plankton speciation.</title>
        <authorList>
            <person name="Palenik B."/>
            <person name="Grimwood J."/>
            <person name="Aerts A."/>
            <person name="Rouze P."/>
            <person name="Salamov A."/>
            <person name="Putnam N."/>
            <person name="Dupont C."/>
            <person name="Jorgensen R."/>
            <person name="Derelle E."/>
            <person name="Rombauts S."/>
            <person name="Zhou K."/>
            <person name="Otillar R."/>
            <person name="Merchant S.S."/>
            <person name="Podell S."/>
            <person name="Gaasterland T."/>
            <person name="Napoli C."/>
            <person name="Gendler K."/>
            <person name="Manuell A."/>
            <person name="Tai V."/>
            <person name="Vallon O."/>
            <person name="Piganeau G."/>
            <person name="Jancek S."/>
            <person name="Heijde M."/>
            <person name="Jabbari K."/>
            <person name="Bowler C."/>
            <person name="Lohr M."/>
            <person name="Robbens S."/>
            <person name="Werner G."/>
            <person name="Dubchak I."/>
            <person name="Pazour G.J."/>
            <person name="Ren Q."/>
            <person name="Paulsen I."/>
            <person name="Delwiche C."/>
            <person name="Schmutz J."/>
            <person name="Rokhsar D."/>
            <person name="Van de Peer Y."/>
            <person name="Moreau H."/>
            <person name="Grigoriev I.V."/>
        </authorList>
    </citation>
    <scope>NUCLEOTIDE SEQUENCE [LARGE SCALE GENOMIC DNA]</scope>
    <source>
        <strain evidence="13 14">CCE9901</strain>
    </source>
</reference>
<dbReference type="STRING" id="436017.A4S3B8"/>
<keyword evidence="8" id="KW-0067">ATP-binding</keyword>
<evidence type="ECO:0000256" key="7">
    <source>
        <dbReference type="ARBA" id="ARBA00022806"/>
    </source>
</evidence>
<evidence type="ECO:0000256" key="6">
    <source>
        <dbReference type="ARBA" id="ARBA00022801"/>
    </source>
</evidence>
<evidence type="ECO:0000256" key="4">
    <source>
        <dbReference type="ARBA" id="ARBA00022723"/>
    </source>
</evidence>
<dbReference type="GO" id="GO:0005524">
    <property type="term" value="F:ATP binding"/>
    <property type="evidence" value="ECO:0007669"/>
    <property type="project" value="UniProtKB-KW"/>
</dbReference>
<feature type="compositionally biased region" description="Polar residues" evidence="11">
    <location>
        <begin position="278"/>
        <end position="289"/>
    </location>
</feature>
<dbReference type="RefSeq" id="XP_001419892.1">
    <property type="nucleotide sequence ID" value="XM_001419855.1"/>
</dbReference>
<organism evidence="13 14">
    <name type="scientific">Ostreococcus lucimarinus (strain CCE9901)</name>
    <dbReference type="NCBI Taxonomy" id="436017"/>
    <lineage>
        <taxon>Eukaryota</taxon>
        <taxon>Viridiplantae</taxon>
        <taxon>Chlorophyta</taxon>
        <taxon>Mamiellophyceae</taxon>
        <taxon>Mamiellales</taxon>
        <taxon>Bathycoccaceae</taxon>
        <taxon>Ostreococcus</taxon>
    </lineage>
</organism>
<dbReference type="PANTHER" id="PTHR36531">
    <property type="entry name" value="CRISPR-ASSOCIATED EXONUCLEASE CAS4"/>
    <property type="match status" value="1"/>
</dbReference>
<dbReference type="PANTHER" id="PTHR36531:SF6">
    <property type="entry name" value="DNA REPLICATION ATP-DEPENDENT HELICASE_NUCLEASE DNA2"/>
    <property type="match status" value="1"/>
</dbReference>
<feature type="compositionally biased region" description="Low complexity" evidence="11">
    <location>
        <begin position="35"/>
        <end position="48"/>
    </location>
</feature>
<evidence type="ECO:0000256" key="3">
    <source>
        <dbReference type="ARBA" id="ARBA00022722"/>
    </source>
</evidence>
<feature type="compositionally biased region" description="Basic and acidic residues" evidence="11">
    <location>
        <begin position="142"/>
        <end position="153"/>
    </location>
</feature>
<keyword evidence="6" id="KW-0378">Hydrolase</keyword>
<feature type="compositionally biased region" description="Basic residues" evidence="11">
    <location>
        <begin position="1"/>
        <end position="11"/>
    </location>
</feature>
<dbReference type="HOGENOM" id="CLU_330006_0_0_1"/>
<dbReference type="KEGG" id="olu:OSTLU_16966"/>
<evidence type="ECO:0000256" key="11">
    <source>
        <dbReference type="SAM" id="MobiDB-lite"/>
    </source>
</evidence>
<dbReference type="GO" id="GO:0046872">
    <property type="term" value="F:metal ion binding"/>
    <property type="evidence" value="ECO:0007669"/>
    <property type="project" value="UniProtKB-KW"/>
</dbReference>
<keyword evidence="9" id="KW-0408">Iron</keyword>
<keyword evidence="3" id="KW-0540">Nuclease</keyword>
<dbReference type="GO" id="GO:0004518">
    <property type="term" value="F:nuclease activity"/>
    <property type="evidence" value="ECO:0007669"/>
    <property type="project" value="UniProtKB-KW"/>
</dbReference>
<feature type="region of interest" description="Disordered" evidence="11">
    <location>
        <begin position="1"/>
        <end position="58"/>
    </location>
</feature>
<keyword evidence="4" id="KW-0479">Metal-binding</keyword>
<keyword evidence="10" id="KW-0411">Iron-sulfur</keyword>
<dbReference type="GO" id="GO:0016787">
    <property type="term" value="F:hydrolase activity"/>
    <property type="evidence" value="ECO:0007669"/>
    <property type="project" value="UniProtKB-KW"/>
</dbReference>
<evidence type="ECO:0000256" key="9">
    <source>
        <dbReference type="ARBA" id="ARBA00023004"/>
    </source>
</evidence>
<dbReference type="GO" id="GO:0004386">
    <property type="term" value="F:helicase activity"/>
    <property type="evidence" value="ECO:0007669"/>
    <property type="project" value="UniProtKB-KW"/>
</dbReference>
<comment type="similarity">
    <text evidence="2">Belongs to the DNA2/NAM7 helicase family.</text>
</comment>
<keyword evidence="5" id="KW-0547">Nucleotide-binding</keyword>
<dbReference type="Proteomes" id="UP000001568">
    <property type="component" value="Chromosome 10"/>
</dbReference>
<evidence type="ECO:0000256" key="2">
    <source>
        <dbReference type="ARBA" id="ARBA00007913"/>
    </source>
</evidence>
<dbReference type="Gene3D" id="3.90.320.10">
    <property type="match status" value="1"/>
</dbReference>
<dbReference type="GeneID" id="5004127"/>
<proteinExistence type="inferred from homology"/>
<feature type="region of interest" description="Disordered" evidence="11">
    <location>
        <begin position="74"/>
        <end position="154"/>
    </location>
</feature>
<evidence type="ECO:0000256" key="8">
    <source>
        <dbReference type="ARBA" id="ARBA00022840"/>
    </source>
</evidence>
<protein>
    <recommendedName>
        <fullName evidence="12">DNA replication factor Dna2 N-terminal domain-containing protein</fullName>
    </recommendedName>
</protein>
<evidence type="ECO:0000313" key="14">
    <source>
        <dbReference type="Proteomes" id="UP000001568"/>
    </source>
</evidence>
<accession>A4S3B8</accession>
<keyword evidence="14" id="KW-1185">Reference proteome</keyword>
<dbReference type="InterPro" id="IPR011604">
    <property type="entry name" value="PDDEXK-like_dom_sf"/>
</dbReference>
<keyword evidence="7" id="KW-0347">Helicase</keyword>
<feature type="region of interest" description="Disordered" evidence="11">
    <location>
        <begin position="271"/>
        <end position="296"/>
    </location>
</feature>
<evidence type="ECO:0000313" key="13">
    <source>
        <dbReference type="EMBL" id="ABO98185.1"/>
    </source>
</evidence>
<dbReference type="AlphaFoldDB" id="A4S3B8"/>
<dbReference type="GO" id="GO:0051536">
    <property type="term" value="F:iron-sulfur cluster binding"/>
    <property type="evidence" value="ECO:0007669"/>
    <property type="project" value="UniProtKB-KW"/>
</dbReference>
<evidence type="ECO:0000256" key="5">
    <source>
        <dbReference type="ARBA" id="ARBA00022741"/>
    </source>
</evidence>
<dbReference type="Gramene" id="ABO98185">
    <property type="protein sequence ID" value="ABO98185"/>
    <property type="gene ID" value="OSTLU_16966"/>
</dbReference>
<feature type="domain" description="DNA replication factor Dna2 N-terminal" evidence="12">
    <location>
        <begin position="367"/>
        <end position="606"/>
    </location>
</feature>
<sequence length="870" mass="93698">MSGKKRARGGRRVTVDAEVETSQRERVTYGAPSGTTTTTTTATATTTTEANGSARHGDSAAMERLFALGAGTVAGGGENDADDGLGVWLSESEFGGGGGGARGKSNAVGANGERGRLSVPVAPAWEESSAEKSPGGRRRRASRDGEERRRSEDLFEELLTNVERGAPARDSAPATMEVATTTTASAVNTRKEGDHTLALASMDPDWNDEDEDSQALIDAVTLAEKRAKMAKSASATTTQASNAVPSLSDITLDDGDDDDDLFAAAVDMAEKARDSRVESGTPSTATSPRKSPRKSAAVAACARTQSATARVKIEDGFMEDCKAELQKALEFAREEAEAETEILGTWFVESVASPRIGCVESLVLTKASGAKKTVVLKGYWRETLVSVGDSLILYCLPGVARKEDVAKDIVEVTDDGGVMIILFPAYLISATTIGNGMDCPRQSVLQQQLQTTWGDANEAATIGTIMHDLVEHALLVGSSRALVPMASKVKSVIESNVDNIFAIDSTEKKLQQRIDATIPGVESWANKLTAASRVPKLGRAKPGGNAQVRMNRKAAHDKLRRKCTVGVEASLDYNTSATLQVDDMIDIEELIWAPKLGLKGILDGVANAVIRQSKEDLPLPSVVPIELKTGKWKSVGHDAQVLFYNLMIGERYGKVSPFGVLHYTTDDNDDEGTSKIFTNKPANISALMQRRNHLAAMLRPTPEEAMQHNAPVPHGKARLGNGKLPKMQPQSWCERCFSQHECFSLHRALEGGDGETSELGNLFIGATSHLNQTHETAIRHWIHLIDLESSESLRKRATPWLPVELVNRRASDTYAIDDLAFVRESTQEKSAFVGDNHYYIFKPSSSVAESVLKRVGIADRVVLSRDKGLT</sequence>
<evidence type="ECO:0000256" key="10">
    <source>
        <dbReference type="ARBA" id="ARBA00023014"/>
    </source>
</evidence>
<dbReference type="InterPro" id="IPR051827">
    <property type="entry name" value="Cas4_exonuclease"/>
</dbReference>
<gene>
    <name evidence="13" type="ORF">OSTLU_16966</name>
</gene>
<dbReference type="InterPro" id="IPR014808">
    <property type="entry name" value="DNA_replication_fac_Dna2_N"/>
</dbReference>
<name>A4S3B8_OSTLU</name>
<dbReference type="Pfam" id="PF08696">
    <property type="entry name" value="Dna2"/>
    <property type="match status" value="1"/>
</dbReference>
<evidence type="ECO:0000256" key="1">
    <source>
        <dbReference type="ARBA" id="ARBA00001966"/>
    </source>
</evidence>